<protein>
    <submittedName>
        <fullName evidence="1">Glutamate--tRNA ligase</fullName>
    </submittedName>
</protein>
<keyword evidence="1" id="KW-0436">Ligase</keyword>
<dbReference type="AlphaFoldDB" id="A0A5A7QV34"/>
<dbReference type="GO" id="GO:0016874">
    <property type="term" value="F:ligase activity"/>
    <property type="evidence" value="ECO:0007669"/>
    <property type="project" value="UniProtKB-KW"/>
</dbReference>
<dbReference type="Proteomes" id="UP000325081">
    <property type="component" value="Unassembled WGS sequence"/>
</dbReference>
<dbReference type="EMBL" id="BKCP01008059">
    <property type="protein sequence ID" value="GER47761.1"/>
    <property type="molecule type" value="Genomic_DNA"/>
</dbReference>
<keyword evidence="2" id="KW-1185">Reference proteome</keyword>
<sequence length="366" mass="41091">MSEELHSIQLLIAGNEQAEPSLPSVSEVEERVRTYLEQHGWPEEYELEFLLEHYALLDWLAVSLSFHRPQSTKKIIIYGLIKQARKSIPERVPPSLSGFDPPLKAYRWQADLLSFYFGPRTTFSAFSQSPDTGPVNQEMFKGAIVIGQMVGILRSGMKIRLDRIPHHQGSNFQLQGCCVIGMGKESIRLQTILRSWSDCALRFALLPIDPSKQKKKELRYRLNTLLGTSCFTRSLIGSYWIASSSHLLRPLRLTSHLLRPLAYLNPEGKKLSQRIGLGWERTSIEKSVLTGCHPAGREEEFSFLLVSPKEGQASAVVERESFLFSYRSSALVPAYGAGQRRKPLTSSLSRQASTVVTMSSLKPAAG</sequence>
<evidence type="ECO:0000313" key="1">
    <source>
        <dbReference type="EMBL" id="GER47761.1"/>
    </source>
</evidence>
<proteinExistence type="predicted"/>
<comment type="caution">
    <text evidence="1">The sequence shown here is derived from an EMBL/GenBank/DDBJ whole genome shotgun (WGS) entry which is preliminary data.</text>
</comment>
<reference evidence="2" key="1">
    <citation type="journal article" date="2019" name="Curr. Biol.">
        <title>Genome Sequence of Striga asiatica Provides Insight into the Evolution of Plant Parasitism.</title>
        <authorList>
            <person name="Yoshida S."/>
            <person name="Kim S."/>
            <person name="Wafula E.K."/>
            <person name="Tanskanen J."/>
            <person name="Kim Y.M."/>
            <person name="Honaas L."/>
            <person name="Yang Z."/>
            <person name="Spallek T."/>
            <person name="Conn C.E."/>
            <person name="Ichihashi Y."/>
            <person name="Cheong K."/>
            <person name="Cui S."/>
            <person name="Der J.P."/>
            <person name="Gundlach H."/>
            <person name="Jiao Y."/>
            <person name="Hori C."/>
            <person name="Ishida J.K."/>
            <person name="Kasahara H."/>
            <person name="Kiba T."/>
            <person name="Kim M.S."/>
            <person name="Koo N."/>
            <person name="Laohavisit A."/>
            <person name="Lee Y.H."/>
            <person name="Lumba S."/>
            <person name="McCourt P."/>
            <person name="Mortimer J.C."/>
            <person name="Mutuku J.M."/>
            <person name="Nomura T."/>
            <person name="Sasaki-Sekimoto Y."/>
            <person name="Seto Y."/>
            <person name="Wang Y."/>
            <person name="Wakatake T."/>
            <person name="Sakakibara H."/>
            <person name="Demura T."/>
            <person name="Yamaguchi S."/>
            <person name="Yoneyama K."/>
            <person name="Manabe R.I."/>
            <person name="Nelson D.C."/>
            <person name="Schulman A.H."/>
            <person name="Timko M.P."/>
            <person name="dePamphilis C.W."/>
            <person name="Choi D."/>
            <person name="Shirasu K."/>
        </authorList>
    </citation>
    <scope>NUCLEOTIDE SEQUENCE [LARGE SCALE GENOMIC DNA]</scope>
    <source>
        <strain evidence="2">cv. UVA1</strain>
    </source>
</reference>
<gene>
    <name evidence="1" type="ORF">STAS_24888</name>
</gene>
<accession>A0A5A7QV34</accession>
<organism evidence="1 2">
    <name type="scientific">Striga asiatica</name>
    <name type="common">Asiatic witchweed</name>
    <name type="synonym">Buchnera asiatica</name>
    <dbReference type="NCBI Taxonomy" id="4170"/>
    <lineage>
        <taxon>Eukaryota</taxon>
        <taxon>Viridiplantae</taxon>
        <taxon>Streptophyta</taxon>
        <taxon>Embryophyta</taxon>
        <taxon>Tracheophyta</taxon>
        <taxon>Spermatophyta</taxon>
        <taxon>Magnoliopsida</taxon>
        <taxon>eudicotyledons</taxon>
        <taxon>Gunneridae</taxon>
        <taxon>Pentapetalae</taxon>
        <taxon>asterids</taxon>
        <taxon>lamiids</taxon>
        <taxon>Lamiales</taxon>
        <taxon>Orobanchaceae</taxon>
        <taxon>Buchnereae</taxon>
        <taxon>Striga</taxon>
    </lineage>
</organism>
<evidence type="ECO:0000313" key="2">
    <source>
        <dbReference type="Proteomes" id="UP000325081"/>
    </source>
</evidence>
<name>A0A5A7QV34_STRAF</name>